<sequence length="258" mass="28164">MNKRQFFGVLTLLCGSSLTWQTQAAPLFSWERLSDASVRAAREPSTWAPLAAATVIAGGHWDKQWQRSAGKHQYVFGQDAEDMSNSLLGASTLLYGVSMLMAAPPDQDLGEALEWKASNVGVLLADKALVDGLVGEWKTRSGRDRPDGVADDSFPSKHSATTATQTTLTRRNLDYIDMNPGMRQLAKVGLYGIDGLTGIARIEADKHYPTDILVGMALGNFLANFSYNLFLEQPAPESYSFSLLPTQEGLTLNTRLSF</sequence>
<keyword evidence="2" id="KW-0732">Signal</keyword>
<feature type="chain" id="PRO_5001984313" description="Phosphatidic acid phosphatase type 2/haloperoxidase domain-containing protein" evidence="2">
    <location>
        <begin position="25"/>
        <end position="258"/>
    </location>
</feature>
<accession>A0A0A1YJJ5</accession>
<proteinExistence type="predicted"/>
<name>A0A0A1YJJ5_9PSED</name>
<dbReference type="eggNOG" id="COG0671">
    <property type="taxonomic scope" value="Bacteria"/>
</dbReference>
<reference evidence="4 5" key="1">
    <citation type="journal article" date="2014" name="Genome Announc.">
        <title>Draft Genome Sequence of Petroleum Oil-Degrading Marine Bacterium Pseudomonas taeanensis Strain MS-3, Isolated from a Crude Oil-Contaminated Seashore.</title>
        <authorList>
            <person name="Lee S.Y."/>
            <person name="Kim S.H."/>
            <person name="Lee D.G."/>
            <person name="Shin S."/>
            <person name="Yun S.H."/>
            <person name="Choi C.W."/>
            <person name="Chung Y.H."/>
            <person name="Choi J.S."/>
            <person name="Kahng H.Y."/>
            <person name="Kim S.I."/>
        </authorList>
    </citation>
    <scope>NUCLEOTIDE SEQUENCE [LARGE SCALE GENOMIC DNA]</scope>
    <source>
        <strain evidence="4 5">MS-3</strain>
    </source>
</reference>
<dbReference type="InterPro" id="IPR036938">
    <property type="entry name" value="PAP2/HPO_sf"/>
</dbReference>
<evidence type="ECO:0000313" key="4">
    <source>
        <dbReference type="EMBL" id="KFX68819.1"/>
    </source>
</evidence>
<dbReference type="Proteomes" id="UP000030063">
    <property type="component" value="Unassembled WGS sequence"/>
</dbReference>
<organism evidence="4 5">
    <name type="scientific">Pseudomonas taeanensis MS-3</name>
    <dbReference type="NCBI Taxonomy" id="1395571"/>
    <lineage>
        <taxon>Bacteria</taxon>
        <taxon>Pseudomonadati</taxon>
        <taxon>Pseudomonadota</taxon>
        <taxon>Gammaproteobacteria</taxon>
        <taxon>Pseudomonadales</taxon>
        <taxon>Pseudomonadaceae</taxon>
        <taxon>Pseudomonas</taxon>
    </lineage>
</organism>
<dbReference type="Pfam" id="PF01569">
    <property type="entry name" value="PAP2"/>
    <property type="match status" value="1"/>
</dbReference>
<evidence type="ECO:0000256" key="2">
    <source>
        <dbReference type="SAM" id="SignalP"/>
    </source>
</evidence>
<keyword evidence="5" id="KW-1185">Reference proteome</keyword>
<protein>
    <recommendedName>
        <fullName evidence="3">Phosphatidic acid phosphatase type 2/haloperoxidase domain-containing protein</fullName>
    </recommendedName>
</protein>
<feature type="region of interest" description="Disordered" evidence="1">
    <location>
        <begin position="140"/>
        <end position="161"/>
    </location>
</feature>
<dbReference type="RefSeq" id="WP_025166046.1">
    <property type="nucleotide sequence ID" value="NZ_AWSQ01000004.1"/>
</dbReference>
<evidence type="ECO:0000256" key="1">
    <source>
        <dbReference type="SAM" id="MobiDB-lite"/>
    </source>
</evidence>
<comment type="caution">
    <text evidence="4">The sequence shown here is derived from an EMBL/GenBank/DDBJ whole genome shotgun (WGS) entry which is preliminary data.</text>
</comment>
<dbReference type="EMBL" id="AWSQ01000004">
    <property type="protein sequence ID" value="KFX68819.1"/>
    <property type="molecule type" value="Genomic_DNA"/>
</dbReference>
<dbReference type="Gene3D" id="1.20.144.10">
    <property type="entry name" value="Phosphatidic acid phosphatase type 2/haloperoxidase"/>
    <property type="match status" value="1"/>
</dbReference>
<dbReference type="OrthoDB" id="9773582at2"/>
<dbReference type="InterPro" id="IPR000326">
    <property type="entry name" value="PAP2/HPO"/>
</dbReference>
<dbReference type="SUPFAM" id="SSF48317">
    <property type="entry name" value="Acid phosphatase/Vanadium-dependent haloperoxidase"/>
    <property type="match status" value="1"/>
</dbReference>
<feature type="domain" description="Phosphatidic acid phosphatase type 2/haloperoxidase" evidence="3">
    <location>
        <begin position="143"/>
        <end position="230"/>
    </location>
</feature>
<evidence type="ECO:0000259" key="3">
    <source>
        <dbReference type="Pfam" id="PF01569"/>
    </source>
</evidence>
<evidence type="ECO:0000313" key="5">
    <source>
        <dbReference type="Proteomes" id="UP000030063"/>
    </source>
</evidence>
<feature type="signal peptide" evidence="2">
    <location>
        <begin position="1"/>
        <end position="24"/>
    </location>
</feature>
<dbReference type="AlphaFoldDB" id="A0A0A1YJJ5"/>
<gene>
    <name evidence="4" type="ORF">TMS3_0115130</name>
</gene>